<keyword evidence="2" id="KW-1185">Reference proteome</keyword>
<comment type="caution">
    <text evidence="1">The sequence shown here is derived from an EMBL/GenBank/DDBJ whole genome shotgun (WGS) entry which is preliminary data.</text>
</comment>
<proteinExistence type="predicted"/>
<organism evidence="1 2">
    <name type="scientific">Paenibacillus ginsengarvi</name>
    <dbReference type="NCBI Taxonomy" id="400777"/>
    <lineage>
        <taxon>Bacteria</taxon>
        <taxon>Bacillati</taxon>
        <taxon>Bacillota</taxon>
        <taxon>Bacilli</taxon>
        <taxon>Bacillales</taxon>
        <taxon>Paenibacillaceae</taxon>
        <taxon>Paenibacillus</taxon>
    </lineage>
</organism>
<sequence length="65" mass="7440">MKGKNIKSMFALKPAPIPAKTIYDLRIDAVYTRAISDVVLGKKNINDYLRETQEMTEKKLAELKK</sequence>
<dbReference type="Proteomes" id="UP000282311">
    <property type="component" value="Unassembled WGS sequence"/>
</dbReference>
<reference evidence="1 2" key="1">
    <citation type="journal article" date="2007" name="Int. J. Syst. Evol. Microbiol.">
        <title>Paenibacillus ginsengarvi sp. nov., isolated from soil from ginseng cultivation.</title>
        <authorList>
            <person name="Yoon M.H."/>
            <person name="Ten L.N."/>
            <person name="Im W.T."/>
        </authorList>
    </citation>
    <scope>NUCLEOTIDE SEQUENCE [LARGE SCALE GENOMIC DNA]</scope>
    <source>
        <strain evidence="1 2">KCTC 13059</strain>
    </source>
</reference>
<accession>A0A3B0BRC3</accession>
<protein>
    <submittedName>
        <fullName evidence="1">Uncharacterized protein</fullName>
    </submittedName>
</protein>
<name>A0A3B0BRC3_9BACL</name>
<dbReference type="OrthoDB" id="2515046at2"/>
<dbReference type="AlphaFoldDB" id="A0A3B0BRC3"/>
<evidence type="ECO:0000313" key="1">
    <source>
        <dbReference type="EMBL" id="RKN75823.1"/>
    </source>
</evidence>
<evidence type="ECO:0000313" key="2">
    <source>
        <dbReference type="Proteomes" id="UP000282311"/>
    </source>
</evidence>
<dbReference type="RefSeq" id="WP_120750053.1">
    <property type="nucleotide sequence ID" value="NZ_RBAH01000022.1"/>
</dbReference>
<gene>
    <name evidence="1" type="ORF">D7M11_25290</name>
</gene>
<dbReference type="EMBL" id="RBAH01000022">
    <property type="protein sequence ID" value="RKN75823.1"/>
    <property type="molecule type" value="Genomic_DNA"/>
</dbReference>